<feature type="compositionally biased region" description="Basic and acidic residues" evidence="1">
    <location>
        <begin position="210"/>
        <end position="224"/>
    </location>
</feature>
<organism evidence="2 3">
    <name type="scientific">Toxoplasma gondii p89</name>
    <dbReference type="NCBI Taxonomy" id="943119"/>
    <lineage>
        <taxon>Eukaryota</taxon>
        <taxon>Sar</taxon>
        <taxon>Alveolata</taxon>
        <taxon>Apicomplexa</taxon>
        <taxon>Conoidasida</taxon>
        <taxon>Coccidia</taxon>
        <taxon>Eucoccidiorida</taxon>
        <taxon>Eimeriorina</taxon>
        <taxon>Sarcocystidae</taxon>
        <taxon>Toxoplasma</taxon>
    </lineage>
</organism>
<comment type="caution">
    <text evidence="2">The sequence shown here is derived from an EMBL/GenBank/DDBJ whole genome shotgun (WGS) entry which is preliminary data.</text>
</comment>
<feature type="compositionally biased region" description="Basic and acidic residues" evidence="1">
    <location>
        <begin position="392"/>
        <end position="402"/>
    </location>
</feature>
<dbReference type="Proteomes" id="UP000028828">
    <property type="component" value="Unassembled WGS sequence"/>
</dbReference>
<evidence type="ECO:0000313" key="2">
    <source>
        <dbReference type="EMBL" id="KFG42989.1"/>
    </source>
</evidence>
<gene>
    <name evidence="2" type="ORF">TGP89_224940</name>
</gene>
<evidence type="ECO:0000256" key="1">
    <source>
        <dbReference type="SAM" id="MobiDB-lite"/>
    </source>
</evidence>
<feature type="region of interest" description="Disordered" evidence="1">
    <location>
        <begin position="178"/>
        <end position="314"/>
    </location>
</feature>
<feature type="region of interest" description="Disordered" evidence="1">
    <location>
        <begin position="385"/>
        <end position="441"/>
    </location>
</feature>
<reference evidence="2 3" key="1">
    <citation type="submission" date="2014-03" db="EMBL/GenBank/DDBJ databases">
        <authorList>
            <person name="Sibley D."/>
            <person name="Venepally P."/>
            <person name="Karamycheva S."/>
            <person name="Hadjithomas M."/>
            <person name="Khan A."/>
            <person name="Brunk B."/>
            <person name="Roos D."/>
            <person name="Caler E."/>
            <person name="Lorenzi H."/>
        </authorList>
    </citation>
    <scope>NUCLEOTIDE SEQUENCE [LARGE SCALE GENOMIC DNA]</scope>
    <source>
        <strain evidence="3">p89</strain>
    </source>
</reference>
<feature type="compositionally biased region" description="Gly residues" evidence="1">
    <location>
        <begin position="50"/>
        <end position="59"/>
    </location>
</feature>
<feature type="region of interest" description="Disordered" evidence="1">
    <location>
        <begin position="1"/>
        <end position="72"/>
    </location>
</feature>
<evidence type="ECO:0008006" key="4">
    <source>
        <dbReference type="Google" id="ProtNLM"/>
    </source>
</evidence>
<dbReference type="EMBL" id="AEYI02000979">
    <property type="protein sequence ID" value="KFG42989.1"/>
    <property type="molecule type" value="Genomic_DNA"/>
</dbReference>
<name>A0A086KF21_TOXGO</name>
<evidence type="ECO:0000313" key="3">
    <source>
        <dbReference type="Proteomes" id="UP000028828"/>
    </source>
</evidence>
<dbReference type="AlphaFoldDB" id="A0A086KF21"/>
<dbReference type="OrthoDB" id="392925at2759"/>
<feature type="region of interest" description="Disordered" evidence="1">
    <location>
        <begin position="475"/>
        <end position="629"/>
    </location>
</feature>
<feature type="compositionally biased region" description="Basic and acidic residues" evidence="1">
    <location>
        <begin position="235"/>
        <end position="246"/>
    </location>
</feature>
<feature type="compositionally biased region" description="Basic and acidic residues" evidence="1">
    <location>
        <begin position="15"/>
        <end position="38"/>
    </location>
</feature>
<feature type="region of interest" description="Disordered" evidence="1">
    <location>
        <begin position="329"/>
        <end position="357"/>
    </location>
</feature>
<dbReference type="VEuPathDB" id="ToxoDB:TGP89_224940"/>
<feature type="compositionally biased region" description="Basic and acidic residues" evidence="1">
    <location>
        <begin position="475"/>
        <end position="490"/>
    </location>
</feature>
<feature type="compositionally biased region" description="Low complexity" evidence="1">
    <location>
        <begin position="555"/>
        <end position="575"/>
    </location>
</feature>
<proteinExistence type="predicted"/>
<feature type="compositionally biased region" description="Basic and acidic residues" evidence="1">
    <location>
        <begin position="410"/>
        <end position="441"/>
    </location>
</feature>
<feature type="compositionally biased region" description="Basic and acidic residues" evidence="1">
    <location>
        <begin position="299"/>
        <end position="308"/>
    </location>
</feature>
<protein>
    <recommendedName>
        <fullName evidence="4">RNase NYN domain-containing protein</fullName>
    </recommendedName>
</protein>
<accession>A0A086KF21</accession>
<dbReference type="Gene3D" id="3.40.50.11980">
    <property type="match status" value="1"/>
</dbReference>
<feature type="compositionally biased region" description="Basic and acidic residues" evidence="1">
    <location>
        <begin position="616"/>
        <end position="629"/>
    </location>
</feature>
<feature type="compositionally biased region" description="Basic and acidic residues" evidence="1">
    <location>
        <begin position="329"/>
        <end position="345"/>
    </location>
</feature>
<sequence length="847" mass="94370">MAPRRGRTLTGGRRRGSDEVEGQRERGGEEDREKREPLPVEYPGFSSEGRGQGQWGGGEASVSAGRMQGDRLPNWWDHRTREERAETDSHGQLHVAETAINAPSTAEAFKDDCLNDEAFELLLKSGAFLDTTSRDGDAELIAEEGSVGTLHLWEAIERSERACGEWTLRDPAQVKEEAHFENEEATNWETQSRDDGAGQTVTERNRRGKQGLEREAASVRRQGDSSESLFLLEPTGEKKSKMETRRRGPSGASVDAGEGRLSGLGATEYPREGLWQTQKRSLKARSRRKGDSFRPSIKRPVERQEHRTTAASVLPAELLNLEDPRLGFRNADSAERTDRAGEKRNTSKGGGRKQMRLRRCSCSSRSCGFLLSETEGDVDFYSAFSDLGDASDGTRRDKKEEDSWTEEEGREQPERILDEQERRSESAEEADGREAFFILKDEHPETLIADASVAPHREPEERMPLHVLIQQRWETREHEQGESEAGRDSGGEGWLPATKFSRRSQQRNPRASAQDACAPVSGFSLAEREEKRLGRGRAKTLAAESRRKSRFVWLSSSSSDDGRRTSSGSRQTRGRPAGACSSRAVACKRASNDSKPVAGGSAEKKRTPSVSFSVEDSTRDRDRGAGVRDEDAQPALLWRAWPTPEFPLSPARESKGPTPLLLDGTSIAFEHGRQRRLSPLGVAFALARVFELGFPAKVLLPSWMAGEEHFYPTFFVGSAKGVALWQQIRQALQEDGLLIVLPDPNAHLPKESHARWYPTRNCFKSCSDALKIAGLCKQWGAALCSNDFEQFLRLVVGQKNKKMAEIYDFVSRSSVLLAFHKNQLHLILDSQGRGSSLETLILRTGER</sequence>